<keyword evidence="1" id="KW-0805">Transcription regulation</keyword>
<dbReference type="Gene3D" id="1.10.10.10">
    <property type="entry name" value="Winged helix-like DNA-binding domain superfamily/Winged helix DNA-binding domain"/>
    <property type="match status" value="1"/>
</dbReference>
<dbReference type="GO" id="GO:0003700">
    <property type="term" value="F:DNA-binding transcription factor activity"/>
    <property type="evidence" value="ECO:0007669"/>
    <property type="project" value="InterPro"/>
</dbReference>
<evidence type="ECO:0000313" key="5">
    <source>
        <dbReference type="Proteomes" id="UP000622653"/>
    </source>
</evidence>
<keyword evidence="5" id="KW-1185">Reference proteome</keyword>
<dbReference type="InterPro" id="IPR036388">
    <property type="entry name" value="WH-like_DNA-bd_sf"/>
</dbReference>
<evidence type="ECO:0000313" key="4">
    <source>
        <dbReference type="EMBL" id="MBF4499793.1"/>
    </source>
</evidence>
<protein>
    <submittedName>
        <fullName evidence="4">DeoR family transcriptional regulator</fullName>
    </submittedName>
</protein>
<reference evidence="4" key="1">
    <citation type="submission" date="2020-11" db="EMBL/GenBank/DDBJ databases">
        <title>Multidrug resistant novel bacterium Savagea serpentis sp. nov., isolated from the scats of a vine snake (Ahaetulla nasuta).</title>
        <authorList>
            <person name="Venkata Ramana V."/>
            <person name="Vikas Patil S."/>
            <person name="Yogita Lugani V."/>
        </authorList>
    </citation>
    <scope>NUCLEOTIDE SEQUENCE</scope>
    <source>
        <strain evidence="4">SN6</strain>
    </source>
</reference>
<name>A0A8J7GJ87_9BACL</name>
<comment type="caution">
    <text evidence="4">The sequence shown here is derived from an EMBL/GenBank/DDBJ whole genome shotgun (WGS) entry which is preliminary data.</text>
</comment>
<feature type="domain" description="HTH deoR-type" evidence="3">
    <location>
        <begin position="19"/>
        <end position="54"/>
    </location>
</feature>
<evidence type="ECO:0000259" key="3">
    <source>
        <dbReference type="Pfam" id="PF08220"/>
    </source>
</evidence>
<dbReference type="Proteomes" id="UP000622653">
    <property type="component" value="Unassembled WGS sequence"/>
</dbReference>
<proteinExistence type="predicted"/>
<dbReference type="Pfam" id="PF08220">
    <property type="entry name" value="HTH_DeoR"/>
    <property type="match status" value="1"/>
</dbReference>
<organism evidence="4 5">
    <name type="scientific">Savagea serpentis</name>
    <dbReference type="NCBI Taxonomy" id="2785297"/>
    <lineage>
        <taxon>Bacteria</taxon>
        <taxon>Bacillati</taxon>
        <taxon>Bacillota</taxon>
        <taxon>Bacilli</taxon>
        <taxon>Bacillales</taxon>
        <taxon>Caryophanaceae</taxon>
        <taxon>Savagea</taxon>
    </lineage>
</organism>
<dbReference type="InterPro" id="IPR036390">
    <property type="entry name" value="WH_DNA-bd_sf"/>
</dbReference>
<evidence type="ECO:0000256" key="1">
    <source>
        <dbReference type="ARBA" id="ARBA00023015"/>
    </source>
</evidence>
<gene>
    <name evidence="4" type="ORF">IRY55_00355</name>
</gene>
<evidence type="ECO:0000256" key="2">
    <source>
        <dbReference type="ARBA" id="ARBA00023163"/>
    </source>
</evidence>
<dbReference type="EMBL" id="JADKPV010000001">
    <property type="protein sequence ID" value="MBF4499793.1"/>
    <property type="molecule type" value="Genomic_DNA"/>
</dbReference>
<sequence length="73" mass="8485">MSNSTDRMLRRVKDVYFFILDNGVVTTDRIVEEFGVTARTVQRDLNVLEYNELIKSPTRGQWTTTEIEVELSS</sequence>
<dbReference type="SUPFAM" id="SSF46785">
    <property type="entry name" value="Winged helix' DNA-binding domain"/>
    <property type="match status" value="1"/>
</dbReference>
<dbReference type="AlphaFoldDB" id="A0A8J7GJ87"/>
<dbReference type="InterPro" id="IPR001034">
    <property type="entry name" value="DeoR_HTH"/>
</dbReference>
<accession>A0A8J7GJ87</accession>
<keyword evidence="2" id="KW-0804">Transcription</keyword>
<dbReference type="RefSeq" id="WP_194561276.1">
    <property type="nucleotide sequence ID" value="NZ_JADKPV010000001.1"/>
</dbReference>